<evidence type="ECO:0000256" key="1">
    <source>
        <dbReference type="SAM" id="MobiDB-lite"/>
    </source>
</evidence>
<dbReference type="EMBL" id="CP003050">
    <property type="protein sequence ID" value="AGB15622.1"/>
    <property type="molecule type" value="Genomic_DNA"/>
</dbReference>
<name>L0ICC8_HALRX</name>
<dbReference type="HOGENOM" id="CLU_3112988_0_0_2"/>
<dbReference type="Proteomes" id="UP000010846">
    <property type="component" value="Chromosome"/>
</dbReference>
<protein>
    <submittedName>
        <fullName evidence="2">Uncharacterized protein</fullName>
    </submittedName>
</protein>
<dbReference type="STRING" id="797302.Halru_1003"/>
<sequence length="50" mass="5389">MNELDAESETTKPSGFLPSCSGSSLASHCILVDLKYPYADMPSGHTIHIH</sequence>
<gene>
    <name evidence="2" type="ordered locus">Halru_1003</name>
</gene>
<proteinExistence type="predicted"/>
<evidence type="ECO:0000313" key="2">
    <source>
        <dbReference type="EMBL" id="AGB15622.1"/>
    </source>
</evidence>
<reference evidence="2" key="1">
    <citation type="submission" date="2011-09" db="EMBL/GenBank/DDBJ databases">
        <title>Complete sequence of Halovivax ruber XH-70.</title>
        <authorList>
            <consortium name="US DOE Joint Genome Institute"/>
            <person name="Lucas S."/>
            <person name="Han J."/>
            <person name="Lapidus A."/>
            <person name="Cheng J.-F."/>
            <person name="Goodwin L."/>
            <person name="Pitluck S."/>
            <person name="Peters L."/>
            <person name="Mikhailova N."/>
            <person name="Davenport K."/>
            <person name="Detter J.C."/>
            <person name="Han C."/>
            <person name="Tapia R."/>
            <person name="Land M."/>
            <person name="Hauser L."/>
            <person name="Kyrpides N."/>
            <person name="Ivanova N."/>
            <person name="Pagani I."/>
            <person name="Sproer C."/>
            <person name="Anderson I."/>
            <person name="Woyke T."/>
        </authorList>
    </citation>
    <scope>NUCLEOTIDE SEQUENCE</scope>
    <source>
        <strain evidence="2">XH-70</strain>
    </source>
</reference>
<dbReference type="AlphaFoldDB" id="L0ICC8"/>
<feature type="region of interest" description="Disordered" evidence="1">
    <location>
        <begin position="1"/>
        <end position="23"/>
    </location>
</feature>
<dbReference type="KEGG" id="hru:Halru_1003"/>
<keyword evidence="3" id="KW-1185">Reference proteome</keyword>
<organism evidence="2 3">
    <name type="scientific">Halovivax ruber (strain DSM 18193 / JCM 13892 / XH-70)</name>
    <dbReference type="NCBI Taxonomy" id="797302"/>
    <lineage>
        <taxon>Archaea</taxon>
        <taxon>Methanobacteriati</taxon>
        <taxon>Methanobacteriota</taxon>
        <taxon>Stenosarchaea group</taxon>
        <taxon>Halobacteria</taxon>
        <taxon>Halobacteriales</taxon>
        <taxon>Natrialbaceae</taxon>
        <taxon>Halovivax</taxon>
    </lineage>
</organism>
<evidence type="ECO:0000313" key="3">
    <source>
        <dbReference type="Proteomes" id="UP000010846"/>
    </source>
</evidence>
<accession>L0ICC8</accession>